<evidence type="ECO:0000256" key="1">
    <source>
        <dbReference type="SAM" id="MobiDB-lite"/>
    </source>
</evidence>
<keyword evidence="3" id="KW-1185">Reference proteome</keyword>
<evidence type="ECO:0000313" key="3">
    <source>
        <dbReference type="Proteomes" id="UP000444721"/>
    </source>
</evidence>
<feature type="compositionally biased region" description="Polar residues" evidence="1">
    <location>
        <begin position="543"/>
        <end position="564"/>
    </location>
</feature>
<dbReference type="CDD" id="cd22744">
    <property type="entry name" value="OTU"/>
    <property type="match status" value="1"/>
</dbReference>
<feature type="region of interest" description="Disordered" evidence="1">
    <location>
        <begin position="1"/>
        <end position="31"/>
    </location>
</feature>
<dbReference type="VEuPathDB" id="AmoebaDB:FDP41_000054"/>
<dbReference type="EMBL" id="VFQX01000001">
    <property type="protein sequence ID" value="KAF0985015.1"/>
    <property type="molecule type" value="Genomic_DNA"/>
</dbReference>
<dbReference type="VEuPathDB" id="AmoebaDB:NF0010520"/>
<dbReference type="GeneID" id="68107272"/>
<dbReference type="RefSeq" id="XP_044569728.1">
    <property type="nucleotide sequence ID" value="XM_044708919.1"/>
</dbReference>
<dbReference type="AlphaFoldDB" id="A0A6A5CI73"/>
<organism evidence="2 3">
    <name type="scientific">Naegleria fowleri</name>
    <name type="common">Brain eating amoeba</name>
    <dbReference type="NCBI Taxonomy" id="5763"/>
    <lineage>
        <taxon>Eukaryota</taxon>
        <taxon>Discoba</taxon>
        <taxon>Heterolobosea</taxon>
        <taxon>Tetramitia</taxon>
        <taxon>Eutetramitia</taxon>
        <taxon>Vahlkampfiidae</taxon>
        <taxon>Naegleria</taxon>
    </lineage>
</organism>
<protein>
    <submittedName>
        <fullName evidence="2">Uncharacterized protein</fullName>
    </submittedName>
</protein>
<comment type="caution">
    <text evidence="2">The sequence shown here is derived from an EMBL/GenBank/DDBJ whole genome shotgun (WGS) entry which is preliminary data.</text>
</comment>
<dbReference type="VEuPathDB" id="AmoebaDB:NF0010510"/>
<dbReference type="Proteomes" id="UP000444721">
    <property type="component" value="Unassembled WGS sequence"/>
</dbReference>
<feature type="region of interest" description="Disordered" evidence="1">
    <location>
        <begin position="510"/>
        <end position="575"/>
    </location>
</feature>
<proteinExistence type="predicted"/>
<gene>
    <name evidence="2" type="ORF">FDP41_000054</name>
</gene>
<name>A0A6A5CI73_NAEFO</name>
<accession>A0A6A5CI73</accession>
<dbReference type="Gene3D" id="3.90.70.80">
    <property type="match status" value="1"/>
</dbReference>
<reference evidence="2 3" key="1">
    <citation type="journal article" date="2019" name="Sci. Rep.">
        <title>Nanopore sequencing improves the draft genome of the human pathogenic amoeba Naegleria fowleri.</title>
        <authorList>
            <person name="Liechti N."/>
            <person name="Schurch N."/>
            <person name="Bruggmann R."/>
            <person name="Wittwer M."/>
        </authorList>
    </citation>
    <scope>NUCLEOTIDE SEQUENCE [LARGE SCALE GENOMIC DNA]</scope>
    <source>
        <strain evidence="2 3">ATCC 30894</strain>
    </source>
</reference>
<dbReference type="VEuPathDB" id="AmoebaDB:NfTy_026200"/>
<sequence>MSQLEESSIQHQTTSAPEGSSSSTVNDSSKINTVVQTTTQDNLKTTFLPKEETIVGVVQEETPEMEDFVQSPTRGEVDETTCQQLNEETKGNSNTCEEEELITVFRGLSLESNELKKQHYMSHFFSWILVITGKLPDDLMTRCVEEWQQTKGDFYLNISLSTKELSHFGKLCQRQKNSLENLLIEICYSVVTEMKHSQLIKEYEKKLVTELKQSNRKRQLLCRVFCLFSQLLLELFHKYPALEEDFIKDENRHLRLNFFISTSINLNVAEKYKDGGKSVFQKTTNPNFPFQHVLKFQVNLNSPNVIDYSKGQLNVKHRLKSEREIAIIGMIMPQEQETLVKIVESKADGNCCPQSIGYHLNKSADDVRRDITSHFKSLLEGYLNNNSSISELSKKVDANSLEGRILLAMLDPLIQSTNRGTSVHDTSRMTVRQYIKLIRQSGFWCGLAELLVASSLYERDIFVNGKNVTGGNGHNPIYLRRRYNHYDAEVRENSSIGSSIMAGDRSIQSIPLEDQRKEGSALLEIPEDESKESKDHDLPTVQELPQQMKQTNEAESDPANNSNNLDEHSSNETIP</sequence>
<evidence type="ECO:0000313" key="2">
    <source>
        <dbReference type="EMBL" id="KAF0985015.1"/>
    </source>
</evidence>
<feature type="compositionally biased region" description="Basic and acidic residues" evidence="1">
    <location>
        <begin position="565"/>
        <end position="575"/>
    </location>
</feature>